<keyword evidence="3 11" id="KW-0812">Transmembrane</keyword>
<name>A0ABR3I2C4_LOXSC</name>
<dbReference type="InterPro" id="IPR051384">
    <property type="entry name" value="Mth_GPCR"/>
</dbReference>
<feature type="compositionally biased region" description="Basic and acidic residues" evidence="10">
    <location>
        <begin position="496"/>
        <end position="511"/>
    </location>
</feature>
<evidence type="ECO:0000259" key="13">
    <source>
        <dbReference type="PROSITE" id="PS50261"/>
    </source>
</evidence>
<dbReference type="Gene3D" id="1.20.1070.10">
    <property type="entry name" value="Rhodopsin 7-helix transmembrane proteins"/>
    <property type="match status" value="1"/>
</dbReference>
<keyword evidence="9" id="KW-0807">Transducer</keyword>
<keyword evidence="7 11" id="KW-0472">Membrane</keyword>
<feature type="transmembrane region" description="Helical" evidence="11">
    <location>
        <begin position="263"/>
        <end position="293"/>
    </location>
</feature>
<keyword evidence="4 12" id="KW-0732">Signal</keyword>
<feature type="chain" id="PRO_5047286326" description="G-protein coupled receptors family 2 profile 2 domain-containing protein" evidence="12">
    <location>
        <begin position="18"/>
        <end position="511"/>
    </location>
</feature>
<feature type="transmembrane region" description="Helical" evidence="11">
    <location>
        <begin position="362"/>
        <end position="384"/>
    </location>
</feature>
<evidence type="ECO:0000256" key="11">
    <source>
        <dbReference type="SAM" id="Phobius"/>
    </source>
</evidence>
<evidence type="ECO:0000256" key="7">
    <source>
        <dbReference type="ARBA" id="ARBA00023136"/>
    </source>
</evidence>
<feature type="signal peptide" evidence="12">
    <location>
        <begin position="1"/>
        <end position="17"/>
    </location>
</feature>
<feature type="transmembrane region" description="Helical" evidence="11">
    <location>
        <begin position="237"/>
        <end position="257"/>
    </location>
</feature>
<evidence type="ECO:0000313" key="14">
    <source>
        <dbReference type="EMBL" id="KAL0882947.1"/>
    </source>
</evidence>
<evidence type="ECO:0000256" key="2">
    <source>
        <dbReference type="ARBA" id="ARBA00008979"/>
    </source>
</evidence>
<feature type="transmembrane region" description="Helical" evidence="11">
    <location>
        <begin position="414"/>
        <end position="437"/>
    </location>
</feature>
<dbReference type="Pfam" id="PF06652">
    <property type="entry name" value="Methuselah_N"/>
    <property type="match status" value="1"/>
</dbReference>
<dbReference type="PANTHER" id="PTHR47154">
    <property type="entry name" value="G-PROTEIN COUPLED RECEPTOR MTH-RELATED"/>
    <property type="match status" value="1"/>
</dbReference>
<proteinExistence type="inferred from homology"/>
<evidence type="ECO:0000256" key="9">
    <source>
        <dbReference type="ARBA" id="ARBA00023224"/>
    </source>
</evidence>
<dbReference type="InterPro" id="IPR010596">
    <property type="entry name" value="Methuselah_N_dom"/>
</dbReference>
<keyword evidence="5 11" id="KW-1133">Transmembrane helix</keyword>
<feature type="domain" description="G-protein coupled receptors family 2 profile 2" evidence="13">
    <location>
        <begin position="200"/>
        <end position="466"/>
    </location>
</feature>
<feature type="transmembrane region" description="Helical" evidence="11">
    <location>
        <begin position="201"/>
        <end position="225"/>
    </location>
</feature>
<evidence type="ECO:0000256" key="1">
    <source>
        <dbReference type="ARBA" id="ARBA00004127"/>
    </source>
</evidence>
<protein>
    <recommendedName>
        <fullName evidence="13">G-protein coupled receptors family 2 profile 2 domain-containing protein</fullName>
    </recommendedName>
</protein>
<evidence type="ECO:0000256" key="12">
    <source>
        <dbReference type="SAM" id="SignalP"/>
    </source>
</evidence>
<evidence type="ECO:0000256" key="6">
    <source>
        <dbReference type="ARBA" id="ARBA00023040"/>
    </source>
</evidence>
<feature type="region of interest" description="Disordered" evidence="10">
    <location>
        <begin position="483"/>
        <end position="511"/>
    </location>
</feature>
<dbReference type="SUPFAM" id="SSF63877">
    <property type="entry name" value="Methuselah ectodomain"/>
    <property type="match status" value="1"/>
</dbReference>
<evidence type="ECO:0000256" key="10">
    <source>
        <dbReference type="SAM" id="MobiDB-lite"/>
    </source>
</evidence>
<feature type="transmembrane region" description="Helical" evidence="11">
    <location>
        <begin position="449"/>
        <end position="468"/>
    </location>
</feature>
<sequence length="511" mass="58370">MFIFIFFVAFMAFLVNCQPCDDVMSVDLTGGETFSDRTIVKDGVTFPPKYVYEKNVSGEIKTFGCPCEIKKCIRKCCGLNSVLNLGNKTCVEMPESDSIANGMLNLTYTYSFRRKLDVKSGEFNFVYGRPCAGMYIEAFKWYIQEDGSLYVEMPNSIPPWSIRGPDNYCIDTFVLDDGYGVKTTQLDALVCFAENQEDHHYVLSSTCMLISCVFILATCAVYAWLPELRNLHGRVLMAYLLCLFVGFSFLTAMQILLVIDNISALMCIIMTIIIYFALLSAFFWLNVMCFDIWWTFSGKRGLSLEKLSTRGRFYAYALYAFSIPTALTILLTALEFSGLPPHPLLPLIRHQGCFIFGTSKLIYLYGPIVILCVANMIFFVLTALKITQIKQQTSVLKSKESSTHDQHRNDKQRLLLYVKLFAVMGINWILEVISAIYPQANSVWRITDAYNVLIGVIIFIIFVCKRKIFHLIKKRYKQLRGDPMSRNQTTVSSRTSSRDETRLNSIKMREK</sequence>
<gene>
    <name evidence="14" type="ORF">ABMA27_016445</name>
</gene>
<evidence type="ECO:0000256" key="4">
    <source>
        <dbReference type="ARBA" id="ARBA00022729"/>
    </source>
</evidence>
<dbReference type="Gene3D" id="2.170.180.11">
    <property type="entry name" value="Methuselah ectodomain, domain 2"/>
    <property type="match status" value="1"/>
</dbReference>
<accession>A0ABR3I2C4</accession>
<evidence type="ECO:0000256" key="5">
    <source>
        <dbReference type="ARBA" id="ARBA00022989"/>
    </source>
</evidence>
<dbReference type="InterPro" id="IPR017981">
    <property type="entry name" value="GPCR_2-like_7TM"/>
</dbReference>
<feature type="transmembrane region" description="Helical" evidence="11">
    <location>
        <begin position="313"/>
        <end position="334"/>
    </location>
</feature>
<dbReference type="PANTHER" id="PTHR47154:SF2">
    <property type="entry name" value="G-PROTEIN COUPLED RECEPTOR MTH-RELATED"/>
    <property type="match status" value="1"/>
</dbReference>
<dbReference type="InterPro" id="IPR036272">
    <property type="entry name" value="Methuselah_N_sf"/>
</dbReference>
<comment type="caution">
    <text evidence="14">The sequence shown here is derived from an EMBL/GenBank/DDBJ whole genome shotgun (WGS) entry which is preliminary data.</text>
</comment>
<feature type="compositionally biased region" description="Polar residues" evidence="10">
    <location>
        <begin position="485"/>
        <end position="495"/>
    </location>
</feature>
<evidence type="ECO:0000256" key="8">
    <source>
        <dbReference type="ARBA" id="ARBA00023170"/>
    </source>
</evidence>
<reference evidence="14 15" key="1">
    <citation type="submission" date="2024-06" db="EMBL/GenBank/DDBJ databases">
        <title>A chromosome-level genome assembly of beet webworm, Loxostege sticticalis.</title>
        <authorList>
            <person name="Zhang Y."/>
        </authorList>
    </citation>
    <scope>NUCLEOTIDE SEQUENCE [LARGE SCALE GENOMIC DNA]</scope>
    <source>
        <strain evidence="14">AQ026</strain>
        <tissue evidence="14">Whole body</tissue>
    </source>
</reference>
<comment type="subcellular location">
    <subcellularLocation>
        <location evidence="1">Endomembrane system</location>
        <topology evidence="1">Multi-pass membrane protein</topology>
    </subcellularLocation>
</comment>
<comment type="similarity">
    <text evidence="2">Belongs to the G-protein coupled receptor 2 family. Mth subfamily.</text>
</comment>
<dbReference type="PROSITE" id="PS50261">
    <property type="entry name" value="G_PROTEIN_RECEP_F2_4"/>
    <property type="match status" value="1"/>
</dbReference>
<keyword evidence="6" id="KW-0297">G-protein coupled receptor</keyword>
<dbReference type="EMBL" id="JBEUOH010000009">
    <property type="protein sequence ID" value="KAL0882947.1"/>
    <property type="molecule type" value="Genomic_DNA"/>
</dbReference>
<dbReference type="Proteomes" id="UP001549920">
    <property type="component" value="Unassembled WGS sequence"/>
</dbReference>
<evidence type="ECO:0000313" key="15">
    <source>
        <dbReference type="Proteomes" id="UP001549920"/>
    </source>
</evidence>
<keyword evidence="8" id="KW-0675">Receptor</keyword>
<dbReference type="CDD" id="cd15039">
    <property type="entry name" value="7tmB3_Methuselah-like"/>
    <property type="match status" value="1"/>
</dbReference>
<evidence type="ECO:0000256" key="3">
    <source>
        <dbReference type="ARBA" id="ARBA00022692"/>
    </source>
</evidence>
<dbReference type="InterPro" id="IPR023311">
    <property type="entry name" value="Methusela_ecto_dom_2"/>
</dbReference>
<keyword evidence="15" id="KW-1185">Reference proteome</keyword>
<organism evidence="14 15">
    <name type="scientific">Loxostege sticticalis</name>
    <name type="common">Beet webworm moth</name>
    <dbReference type="NCBI Taxonomy" id="481309"/>
    <lineage>
        <taxon>Eukaryota</taxon>
        <taxon>Metazoa</taxon>
        <taxon>Ecdysozoa</taxon>
        <taxon>Arthropoda</taxon>
        <taxon>Hexapoda</taxon>
        <taxon>Insecta</taxon>
        <taxon>Pterygota</taxon>
        <taxon>Neoptera</taxon>
        <taxon>Endopterygota</taxon>
        <taxon>Lepidoptera</taxon>
        <taxon>Glossata</taxon>
        <taxon>Ditrysia</taxon>
        <taxon>Pyraloidea</taxon>
        <taxon>Crambidae</taxon>
        <taxon>Pyraustinae</taxon>
        <taxon>Loxostege</taxon>
    </lineage>
</organism>